<gene>
    <name evidence="2" type="ORF">GQF03_07930</name>
</gene>
<feature type="chain" id="PRO_5032412004" description="TIGR02001 family outer membrane protein" evidence="1">
    <location>
        <begin position="23"/>
        <end position="242"/>
    </location>
</feature>
<comment type="caution">
    <text evidence="2">The sequence shown here is derived from an EMBL/GenBank/DDBJ whole genome shotgun (WGS) entry which is preliminary data.</text>
</comment>
<name>A0A845MF06_9PROT</name>
<evidence type="ECO:0000313" key="3">
    <source>
        <dbReference type="Proteomes" id="UP000445696"/>
    </source>
</evidence>
<dbReference type="InterPro" id="IPR010239">
    <property type="entry name" value="CHP02001"/>
</dbReference>
<proteinExistence type="predicted"/>
<dbReference type="Pfam" id="PF09694">
    <property type="entry name" value="Gcw_chp"/>
    <property type="match status" value="1"/>
</dbReference>
<organism evidence="2 3">
    <name type="scientific">Sneathiella chungangensis</name>
    <dbReference type="NCBI Taxonomy" id="1418234"/>
    <lineage>
        <taxon>Bacteria</taxon>
        <taxon>Pseudomonadati</taxon>
        <taxon>Pseudomonadota</taxon>
        <taxon>Alphaproteobacteria</taxon>
        <taxon>Sneathiellales</taxon>
        <taxon>Sneathiellaceae</taxon>
        <taxon>Sneathiella</taxon>
    </lineage>
</organism>
<dbReference type="AlphaFoldDB" id="A0A845MF06"/>
<evidence type="ECO:0000256" key="1">
    <source>
        <dbReference type="SAM" id="SignalP"/>
    </source>
</evidence>
<dbReference type="EMBL" id="WTVA01000003">
    <property type="protein sequence ID" value="MZR22255.1"/>
    <property type="molecule type" value="Genomic_DNA"/>
</dbReference>
<evidence type="ECO:0008006" key="4">
    <source>
        <dbReference type="Google" id="ProtNLM"/>
    </source>
</evidence>
<accession>A0A845MF06</accession>
<dbReference type="RefSeq" id="WP_161338708.1">
    <property type="nucleotide sequence ID" value="NZ_JBHSDG010000005.1"/>
</dbReference>
<reference evidence="2 3" key="1">
    <citation type="journal article" date="2014" name="Int. J. Syst. Evol. Microbiol.">
        <title>Sneathiella chungangensis sp. nov., isolated from a marine sand, and emended description of the genus Sneathiella.</title>
        <authorList>
            <person name="Siamphan C."/>
            <person name="Kim H."/>
            <person name="Lee J.S."/>
            <person name="Kim W."/>
        </authorList>
    </citation>
    <scope>NUCLEOTIDE SEQUENCE [LARGE SCALE GENOMIC DNA]</scope>
    <source>
        <strain evidence="2 3">KCTC 32476</strain>
    </source>
</reference>
<keyword evidence="3" id="KW-1185">Reference proteome</keyword>
<dbReference type="OrthoDB" id="9793561at2"/>
<protein>
    <recommendedName>
        <fullName evidence="4">TIGR02001 family outer membrane protein</fullName>
    </recommendedName>
</protein>
<dbReference type="NCBIfam" id="TIGR02001">
    <property type="entry name" value="gcw_chp"/>
    <property type="match status" value="1"/>
</dbReference>
<evidence type="ECO:0000313" key="2">
    <source>
        <dbReference type="EMBL" id="MZR22255.1"/>
    </source>
</evidence>
<feature type="signal peptide" evidence="1">
    <location>
        <begin position="1"/>
        <end position="22"/>
    </location>
</feature>
<dbReference type="Proteomes" id="UP000445696">
    <property type="component" value="Unassembled WGS sequence"/>
</dbReference>
<sequence length="242" mass="25585">MTISKYLIIPMIAVTSASLASAEPLVAESDVPGEFSANISLTSDYIFRGISQTGNNPAVQGGFDYSYDFGPAAVSAGVWASNVKFGDATIEIDYYAGVGGSIDAFSWDLSAIYYTYPGADGNLNYDFFEIAPSVGYDFGVLSVNAGVNYSPEYFGDSGDAFYTHGGIDIPLGDYFTLSGTIGYQTIDDNAAWGTDDYMDYGISISTEIAGFGLSAGWTDTDLPSSQCDDACGIFSVALSRSF</sequence>
<keyword evidence="1" id="KW-0732">Signal</keyword>